<dbReference type="Gene3D" id="1.10.150.720">
    <property type="entry name" value="Haloacid dehalogenase-like hydrolase"/>
    <property type="match status" value="1"/>
</dbReference>
<accession>A0A9P7GK85</accession>
<dbReference type="SFLD" id="SFLDG01129">
    <property type="entry name" value="C1.5:_HAD__Beta-PGM__Phosphata"/>
    <property type="match status" value="1"/>
</dbReference>
<dbReference type="PANTHER" id="PTHR46191:SF2">
    <property type="entry name" value="HALOACID DEHALOGENASE-LIKE HYDROLASE DOMAIN-CONTAINING PROTEIN 3"/>
    <property type="match status" value="1"/>
</dbReference>
<protein>
    <recommendedName>
        <fullName evidence="3">Haloacid dehalogenase-like hydrolase domain-containing protein 3</fullName>
    </recommendedName>
</protein>
<dbReference type="InterPro" id="IPR036412">
    <property type="entry name" value="HAD-like_sf"/>
</dbReference>
<evidence type="ECO:0008006" key="3">
    <source>
        <dbReference type="Google" id="ProtNLM"/>
    </source>
</evidence>
<name>A0A9P7GK85_9AGAR</name>
<proteinExistence type="predicted"/>
<dbReference type="Proteomes" id="UP000775547">
    <property type="component" value="Unassembled WGS sequence"/>
</dbReference>
<dbReference type="GO" id="GO:0005634">
    <property type="term" value="C:nucleus"/>
    <property type="evidence" value="ECO:0007669"/>
    <property type="project" value="TreeGrafter"/>
</dbReference>
<keyword evidence="2" id="KW-1185">Reference proteome</keyword>
<dbReference type="InterPro" id="IPR051828">
    <property type="entry name" value="HAD-like_hydrolase_domain"/>
</dbReference>
<dbReference type="InterPro" id="IPR023214">
    <property type="entry name" value="HAD_sf"/>
</dbReference>
<dbReference type="GO" id="GO:0016791">
    <property type="term" value="F:phosphatase activity"/>
    <property type="evidence" value="ECO:0007669"/>
    <property type="project" value="UniProtKB-ARBA"/>
</dbReference>
<reference evidence="1" key="2">
    <citation type="submission" date="2021-10" db="EMBL/GenBank/DDBJ databases">
        <title>Phylogenomics reveals ancestral predisposition of the termite-cultivated fungus Termitomyces towards a domesticated lifestyle.</title>
        <authorList>
            <person name="Auxier B."/>
            <person name="Grum-Grzhimaylo A."/>
            <person name="Cardenas M.E."/>
            <person name="Lodge J.D."/>
            <person name="Laessoe T."/>
            <person name="Pedersen O."/>
            <person name="Smith M.E."/>
            <person name="Kuyper T.W."/>
            <person name="Franco-Molano E.A."/>
            <person name="Baroni T.J."/>
            <person name="Aanen D.K."/>
        </authorList>
    </citation>
    <scope>NUCLEOTIDE SEQUENCE</scope>
    <source>
        <strain evidence="1">AP01</strain>
        <tissue evidence="1">Mycelium</tissue>
    </source>
</reference>
<organism evidence="1 2">
    <name type="scientific">Asterophora parasitica</name>
    <dbReference type="NCBI Taxonomy" id="117018"/>
    <lineage>
        <taxon>Eukaryota</taxon>
        <taxon>Fungi</taxon>
        <taxon>Dikarya</taxon>
        <taxon>Basidiomycota</taxon>
        <taxon>Agaricomycotina</taxon>
        <taxon>Agaricomycetes</taxon>
        <taxon>Agaricomycetidae</taxon>
        <taxon>Agaricales</taxon>
        <taxon>Tricholomatineae</taxon>
        <taxon>Lyophyllaceae</taxon>
        <taxon>Asterophora</taxon>
    </lineage>
</organism>
<gene>
    <name evidence="1" type="ORF">DXG03_003133</name>
</gene>
<reference evidence="1" key="1">
    <citation type="submission" date="2020-07" db="EMBL/GenBank/DDBJ databases">
        <authorList>
            <person name="Nieuwenhuis M."/>
            <person name="Van De Peppel L.J.J."/>
        </authorList>
    </citation>
    <scope>NUCLEOTIDE SEQUENCE</scope>
    <source>
        <strain evidence="1">AP01</strain>
        <tissue evidence="1">Mycelium</tissue>
    </source>
</reference>
<dbReference type="OrthoDB" id="444127at2759"/>
<evidence type="ECO:0000313" key="1">
    <source>
        <dbReference type="EMBL" id="KAG5648522.1"/>
    </source>
</evidence>
<evidence type="ECO:0000313" key="2">
    <source>
        <dbReference type="Proteomes" id="UP000775547"/>
    </source>
</evidence>
<sequence>MFKHPIRLVTFDALYTLIVPRLPIHVQYSQAFEPFLGVLDPASIRQSFRVGMAERSLIDPKPKLRFSIAFKSIEAEKAVYAGGSQAWWSEVIRRTALGAGANEMALNASISEIVPRLLHRFSSKEGYRAFEDAIPTILSLQRDMDIKTAVVSNADARIRSAILDLDFPASLGPIVLSEEFGAEKPSPSIFHEVISAVNLKSGTTPILPEECLHVGDEFYSDYEGARAAGMNALHLQRAGEDGEQAHQDEQKLPPGVDVVKDLQAVTRWIKARNDSEAL</sequence>
<comment type="caution">
    <text evidence="1">The sequence shown here is derived from an EMBL/GenBank/DDBJ whole genome shotgun (WGS) entry which is preliminary data.</text>
</comment>
<dbReference type="SFLD" id="SFLDS00003">
    <property type="entry name" value="Haloacid_Dehalogenase"/>
    <property type="match status" value="1"/>
</dbReference>
<dbReference type="SUPFAM" id="SSF56784">
    <property type="entry name" value="HAD-like"/>
    <property type="match status" value="1"/>
</dbReference>
<dbReference type="PANTHER" id="PTHR46191">
    <property type="match status" value="1"/>
</dbReference>
<dbReference type="EMBL" id="JABCKV010000002">
    <property type="protein sequence ID" value="KAG5648522.1"/>
    <property type="molecule type" value="Genomic_DNA"/>
</dbReference>
<dbReference type="InterPro" id="IPR006439">
    <property type="entry name" value="HAD-SF_hydro_IA"/>
</dbReference>
<dbReference type="AlphaFoldDB" id="A0A9P7GK85"/>
<dbReference type="NCBIfam" id="TIGR01549">
    <property type="entry name" value="HAD-SF-IA-v1"/>
    <property type="match status" value="1"/>
</dbReference>
<dbReference type="InterPro" id="IPR044924">
    <property type="entry name" value="HAD-SF_hydro_IA_REG-2-like_cap"/>
</dbReference>
<dbReference type="Pfam" id="PF00702">
    <property type="entry name" value="Hydrolase"/>
    <property type="match status" value="1"/>
</dbReference>
<dbReference type="Gene3D" id="3.40.50.1000">
    <property type="entry name" value="HAD superfamily/HAD-like"/>
    <property type="match status" value="1"/>
</dbReference>